<evidence type="ECO:0000256" key="1">
    <source>
        <dbReference type="SAM" id="MobiDB-lite"/>
    </source>
</evidence>
<comment type="caution">
    <text evidence="2">The sequence shown here is derived from an EMBL/GenBank/DDBJ whole genome shotgun (WGS) entry which is preliminary data.</text>
</comment>
<keyword evidence="3" id="KW-1185">Reference proteome</keyword>
<evidence type="ECO:0000313" key="3">
    <source>
        <dbReference type="Proteomes" id="UP001151760"/>
    </source>
</evidence>
<dbReference type="EMBL" id="BQNB010010744">
    <property type="protein sequence ID" value="GJS81387.1"/>
    <property type="molecule type" value="Genomic_DNA"/>
</dbReference>
<feature type="region of interest" description="Disordered" evidence="1">
    <location>
        <begin position="7"/>
        <end position="46"/>
    </location>
</feature>
<gene>
    <name evidence="2" type="ORF">Tco_0747928</name>
</gene>
<protein>
    <recommendedName>
        <fullName evidence="4">PiggyBac transposable element-derived protein domain-containing protein</fullName>
    </recommendedName>
</protein>
<dbReference type="Proteomes" id="UP001151760">
    <property type="component" value="Unassembled WGS sequence"/>
</dbReference>
<evidence type="ECO:0008006" key="4">
    <source>
        <dbReference type="Google" id="ProtNLM"/>
    </source>
</evidence>
<sequence>MYLIMTHDDDVYPGNHSDDDQADESHPSLHPTNHPANTDSSRHSITNNHNSDTAFYSKSLLHNLHNFASLFGFDYRTKSVDTYGDTVTIKRPRDGADDDQEPSAGTDRGQSALVEETTDVFEAPAHQEFETGVHDEQAEEEVHHLPDWSNILSDERNAKSLTELEYFVRSLPKPQQRNWTGFNPKAANIIRAMTEKIKDKEGSSGSLERFVGWKTITGDGLTANTTDHMIIICCLLLKGSILNGFEGYWNQTGRMTSHICHSALLLTIFNARYLKYGVGCGSCFRCLTKSIAHAHTLTTNIKITWESSSTCLRLLYSDTVAFDDLRDVLSAIFGLSELKIPSEDPYEEAAPTVVGAGPQRSPERFCCFAVCETTGPTMAHRVDYSLVEHYGGTRKDRAAMRVDESIRGIQLQIRGLRCITRGGCVRLQDDFVFQHHHAYPAWRLEHALTTLVDNW</sequence>
<proteinExistence type="predicted"/>
<feature type="compositionally biased region" description="Basic and acidic residues" evidence="1">
    <location>
        <begin position="7"/>
        <end position="27"/>
    </location>
</feature>
<reference evidence="2" key="2">
    <citation type="submission" date="2022-01" db="EMBL/GenBank/DDBJ databases">
        <authorList>
            <person name="Yamashiro T."/>
            <person name="Shiraishi A."/>
            <person name="Satake H."/>
            <person name="Nakayama K."/>
        </authorList>
    </citation>
    <scope>NUCLEOTIDE SEQUENCE</scope>
</reference>
<organism evidence="2 3">
    <name type="scientific">Tanacetum coccineum</name>
    <dbReference type="NCBI Taxonomy" id="301880"/>
    <lineage>
        <taxon>Eukaryota</taxon>
        <taxon>Viridiplantae</taxon>
        <taxon>Streptophyta</taxon>
        <taxon>Embryophyta</taxon>
        <taxon>Tracheophyta</taxon>
        <taxon>Spermatophyta</taxon>
        <taxon>Magnoliopsida</taxon>
        <taxon>eudicotyledons</taxon>
        <taxon>Gunneridae</taxon>
        <taxon>Pentapetalae</taxon>
        <taxon>asterids</taxon>
        <taxon>campanulids</taxon>
        <taxon>Asterales</taxon>
        <taxon>Asteraceae</taxon>
        <taxon>Asteroideae</taxon>
        <taxon>Anthemideae</taxon>
        <taxon>Anthemidinae</taxon>
        <taxon>Tanacetum</taxon>
    </lineage>
</organism>
<accession>A0ABQ4YX16</accession>
<feature type="compositionally biased region" description="Polar residues" evidence="1">
    <location>
        <begin position="30"/>
        <end position="46"/>
    </location>
</feature>
<evidence type="ECO:0000313" key="2">
    <source>
        <dbReference type="EMBL" id="GJS81387.1"/>
    </source>
</evidence>
<name>A0ABQ4YX16_9ASTR</name>
<feature type="region of interest" description="Disordered" evidence="1">
    <location>
        <begin position="87"/>
        <end position="110"/>
    </location>
</feature>
<reference evidence="2" key="1">
    <citation type="journal article" date="2022" name="Int. J. Mol. Sci.">
        <title>Draft Genome of Tanacetum Coccineum: Genomic Comparison of Closely Related Tanacetum-Family Plants.</title>
        <authorList>
            <person name="Yamashiro T."/>
            <person name="Shiraishi A."/>
            <person name="Nakayama K."/>
            <person name="Satake H."/>
        </authorList>
    </citation>
    <scope>NUCLEOTIDE SEQUENCE</scope>
</reference>